<evidence type="ECO:0000259" key="3">
    <source>
        <dbReference type="Pfam" id="PF17656"/>
    </source>
</evidence>
<evidence type="ECO:0000256" key="1">
    <source>
        <dbReference type="RuleBase" id="RU362063"/>
    </source>
</evidence>
<feature type="domain" description="FlgA N-terminal" evidence="3">
    <location>
        <begin position="42"/>
        <end position="116"/>
    </location>
</feature>
<dbReference type="STRING" id="28176.CF66_4027"/>
<dbReference type="EMBL" id="AMSD01000001">
    <property type="protein sequence ID" value="EPE37971.1"/>
    <property type="molecule type" value="Genomic_DNA"/>
</dbReference>
<gene>
    <name evidence="4" type="primary">flgA</name>
    <name evidence="4" type="ORF">O1U_0434</name>
</gene>
<dbReference type="Proteomes" id="UP000053688">
    <property type="component" value="Unassembled WGS sequence"/>
</dbReference>
<dbReference type="InterPro" id="IPR017585">
    <property type="entry name" value="SAF_FlgA"/>
</dbReference>
<proteinExistence type="inferred from homology"/>
<dbReference type="GO" id="GO:0044780">
    <property type="term" value="P:bacterial-type flagellum assembly"/>
    <property type="evidence" value="ECO:0007669"/>
    <property type="project" value="InterPro"/>
</dbReference>
<dbReference type="eggNOG" id="COG1261">
    <property type="taxonomic scope" value="Bacteria"/>
</dbReference>
<dbReference type="RefSeq" id="WP_016503769.1">
    <property type="nucleotide sequence ID" value="NZ_AMSD01000001.1"/>
</dbReference>
<dbReference type="NCBIfam" id="TIGR03170">
    <property type="entry name" value="flgA_cterm"/>
    <property type="match status" value="1"/>
</dbReference>
<comment type="function">
    <text evidence="1">Involved in the assembly process of the P-ring formation. It may associate with FlgF on the rod constituting a structure essential for the P-ring assembly or may act as a modulator protein for the P-ring assembly.</text>
</comment>
<reference evidence="4 5" key="1">
    <citation type="journal article" date="2014" name="Environ. Microbiol.">
        <title>Genomic signatures of obligate host dependence in the luminous bacterial symbiont of a vertebrate.</title>
        <authorList>
            <person name="Hendry T.A."/>
            <person name="de Wet J.R."/>
            <person name="Dunlap P.V."/>
        </authorList>
    </citation>
    <scope>NUCLEOTIDE SEQUENCE [LARGE SCALE GENOMIC DNA]</scope>
    <source>
        <strain evidence="4 5">Akat1</strain>
    </source>
</reference>
<protein>
    <recommendedName>
        <fullName evidence="1">Flagella basal body P-ring formation protein FlgA</fullName>
    </recommendedName>
</protein>
<dbReference type="PANTHER" id="PTHR36307:SF1">
    <property type="entry name" value="FLAGELLA BASAL BODY P-RING FORMATION PROTEIN FLGA"/>
    <property type="match status" value="1"/>
</dbReference>
<keyword evidence="4" id="KW-0966">Cell projection</keyword>
<keyword evidence="1" id="KW-0574">Periplasm</keyword>
<dbReference type="AlphaFoldDB" id="S3E1B0"/>
<evidence type="ECO:0000259" key="2">
    <source>
        <dbReference type="Pfam" id="PF13144"/>
    </source>
</evidence>
<comment type="subcellular location">
    <subcellularLocation>
        <location evidence="1">Periplasm</location>
    </subcellularLocation>
</comment>
<keyword evidence="4" id="KW-0969">Cilium</keyword>
<dbReference type="PANTHER" id="PTHR36307">
    <property type="entry name" value="FLAGELLA BASAL BODY P-RING FORMATION PROTEIN FLGA"/>
    <property type="match status" value="1"/>
</dbReference>
<evidence type="ECO:0000313" key="5">
    <source>
        <dbReference type="Proteomes" id="UP000053688"/>
    </source>
</evidence>
<dbReference type="InterPro" id="IPR039246">
    <property type="entry name" value="Flagellar_FlgA"/>
</dbReference>
<evidence type="ECO:0000313" key="4">
    <source>
        <dbReference type="EMBL" id="EPE37971.1"/>
    </source>
</evidence>
<comment type="similarity">
    <text evidence="1">Belongs to the FlgA family.</text>
</comment>
<dbReference type="Pfam" id="PF13144">
    <property type="entry name" value="ChapFlgA"/>
    <property type="match status" value="1"/>
</dbReference>
<dbReference type="GO" id="GO:0042597">
    <property type="term" value="C:periplasmic space"/>
    <property type="evidence" value="ECO:0007669"/>
    <property type="project" value="UniProtKB-SubCell"/>
</dbReference>
<dbReference type="PATRIC" id="fig|1236703.3.peg.430"/>
<accession>S3E1B0</accession>
<name>S3E1B0_9GAMM</name>
<feature type="domain" description="Flagella basal body P-ring formation protein FlgA SAF" evidence="2">
    <location>
        <begin position="124"/>
        <end position="240"/>
    </location>
</feature>
<sequence>MIYLKSCWRFSSITKCRALYIFFYCSFSFCLYSSTEDQIKIIQKTAEDYIISHINIPESKERIKVKASNIRWRSFITNCSSPLIPSSPSLNFSTRNITVLIQCKEDNWKIYVPVQITRFIPQIIMTSSLNTGQIIKPDHITIRMTDLYYFHRQGVSSLEEVIGAKVKRNLYIGDFLEINDVCIVCRNDIVTIKAIMKGITITDKGIALKDGHNGEKIKVKNKKSKQIIEGIITGSGEVTVQI</sequence>
<dbReference type="Gene3D" id="3.90.1210.10">
    <property type="entry name" value="Antifreeze-like/N-acetylneuraminic acid synthase C-terminal domain"/>
    <property type="match status" value="1"/>
</dbReference>
<dbReference type="Pfam" id="PF17656">
    <property type="entry name" value="ChapFlgA_N"/>
    <property type="match status" value="1"/>
</dbReference>
<dbReference type="Gene3D" id="2.30.30.760">
    <property type="match status" value="1"/>
</dbReference>
<keyword evidence="1" id="KW-1005">Bacterial flagellum biogenesis</keyword>
<dbReference type="CDD" id="cd11614">
    <property type="entry name" value="SAF_CpaB_FlgA_like"/>
    <property type="match status" value="1"/>
</dbReference>
<dbReference type="InterPro" id="IPR041231">
    <property type="entry name" value="FlgA_N"/>
</dbReference>
<keyword evidence="4" id="KW-0282">Flagellum</keyword>
<organism evidence="4 5">
    <name type="scientific">Candidatus Photodesmus katoptron Akat1</name>
    <dbReference type="NCBI Taxonomy" id="1236703"/>
    <lineage>
        <taxon>Bacteria</taxon>
        <taxon>Pseudomonadati</taxon>
        <taxon>Pseudomonadota</taxon>
        <taxon>Gammaproteobacteria</taxon>
        <taxon>Vibrionales</taxon>
        <taxon>Vibrionaceae</taxon>
        <taxon>Candidatus Photodesmus</taxon>
    </lineage>
</organism>
<keyword evidence="5" id="KW-1185">Reference proteome</keyword>
<comment type="caution">
    <text evidence="4">The sequence shown here is derived from an EMBL/GenBank/DDBJ whole genome shotgun (WGS) entry which is preliminary data.</text>
</comment>